<dbReference type="Proteomes" id="UP000541033">
    <property type="component" value="Unassembled WGS sequence"/>
</dbReference>
<gene>
    <name evidence="1" type="ORF">FHX76_002626</name>
</gene>
<protein>
    <submittedName>
        <fullName evidence="1">Uncharacterized protein</fullName>
    </submittedName>
</protein>
<proteinExistence type="predicted"/>
<evidence type="ECO:0000313" key="2">
    <source>
        <dbReference type="Proteomes" id="UP000541033"/>
    </source>
</evidence>
<sequence>MTPIPADTLHEHPLLTDQSITERMITIVGRAIRPQAWIMLLAADYTQLPIVVPVEEARPPTKSDQIEWLVSLTQQQLFDHTADHAIVVWERPGPPTLHASERIALERFAQACADARVSLRAQLLSSSRGVGYLTIERGTQ</sequence>
<dbReference type="EMBL" id="JAAMOX010000002">
    <property type="protein sequence ID" value="NIH54730.1"/>
    <property type="molecule type" value="Genomic_DNA"/>
</dbReference>
<dbReference type="AlphaFoldDB" id="A0A7X5TTZ9"/>
<organism evidence="1 2">
    <name type="scientific">Lysinibacter cavernae</name>
    <dbReference type="NCBI Taxonomy" id="1640652"/>
    <lineage>
        <taxon>Bacteria</taxon>
        <taxon>Bacillati</taxon>
        <taxon>Actinomycetota</taxon>
        <taxon>Actinomycetes</taxon>
        <taxon>Micrococcales</taxon>
        <taxon>Microbacteriaceae</taxon>
        <taxon>Lysinibacter</taxon>
    </lineage>
</organism>
<accession>A0A7X5TTZ9</accession>
<keyword evidence="2" id="KW-1185">Reference proteome</keyword>
<evidence type="ECO:0000313" key="1">
    <source>
        <dbReference type="EMBL" id="NIH54730.1"/>
    </source>
</evidence>
<comment type="caution">
    <text evidence="1">The sequence shown here is derived from an EMBL/GenBank/DDBJ whole genome shotgun (WGS) entry which is preliminary data.</text>
</comment>
<dbReference type="RefSeq" id="WP_167151260.1">
    <property type="nucleotide sequence ID" value="NZ_JAAMOX010000002.1"/>
</dbReference>
<name>A0A7X5TTZ9_9MICO</name>
<reference evidence="1 2" key="1">
    <citation type="submission" date="2020-02" db="EMBL/GenBank/DDBJ databases">
        <title>Sequencing the genomes of 1000 actinobacteria strains.</title>
        <authorList>
            <person name="Klenk H.-P."/>
        </authorList>
    </citation>
    <scope>NUCLEOTIDE SEQUENCE [LARGE SCALE GENOMIC DNA]</scope>
    <source>
        <strain evidence="1 2">DSM 27960</strain>
    </source>
</reference>